<evidence type="ECO:0000256" key="1">
    <source>
        <dbReference type="SAM" id="MobiDB-lite"/>
    </source>
</evidence>
<dbReference type="EMBL" id="JBJQOH010000003">
    <property type="protein sequence ID" value="KAL3691277.1"/>
    <property type="molecule type" value="Genomic_DNA"/>
</dbReference>
<evidence type="ECO:0008006" key="4">
    <source>
        <dbReference type="Google" id="ProtNLM"/>
    </source>
</evidence>
<feature type="compositionally biased region" description="Polar residues" evidence="1">
    <location>
        <begin position="116"/>
        <end position="126"/>
    </location>
</feature>
<proteinExistence type="predicted"/>
<evidence type="ECO:0000313" key="2">
    <source>
        <dbReference type="EMBL" id="KAL3691277.1"/>
    </source>
</evidence>
<sequence>MAPRPQPKLLYNMEQSPSPRIHAMQMGKEKGSWIRALKKVIRKHIHGDLDEDIVRFPHLPHKKSAQEMRTSRSPPIACCCSAGSSTSSCTCSCGDGSASSQVSKAESRSRRGVDVANSSNGGSLRSINLDDYRSSTGSCDTNCPCPIGNSKRVQHLLEDRRPPTEAEQSLQYPDEVFVNDRETIATLVNLWGPH</sequence>
<reference evidence="2 3" key="1">
    <citation type="submission" date="2024-09" db="EMBL/GenBank/DDBJ databases">
        <title>Chromosome-scale assembly of Riccia sorocarpa.</title>
        <authorList>
            <person name="Paukszto L."/>
        </authorList>
    </citation>
    <scope>NUCLEOTIDE SEQUENCE [LARGE SCALE GENOMIC DNA]</scope>
    <source>
        <strain evidence="2">LP-2024</strain>
        <tissue evidence="2">Aerial parts of the thallus</tissue>
    </source>
</reference>
<dbReference type="Proteomes" id="UP001633002">
    <property type="component" value="Unassembled WGS sequence"/>
</dbReference>
<gene>
    <name evidence="2" type="ORF">R1sor_004928</name>
</gene>
<comment type="caution">
    <text evidence="2">The sequence shown here is derived from an EMBL/GenBank/DDBJ whole genome shotgun (WGS) entry which is preliminary data.</text>
</comment>
<dbReference type="AlphaFoldDB" id="A0ABD3HID4"/>
<accession>A0ABD3HID4</accession>
<evidence type="ECO:0000313" key="3">
    <source>
        <dbReference type="Proteomes" id="UP001633002"/>
    </source>
</evidence>
<protein>
    <recommendedName>
        <fullName evidence="4">PH domain-containing protein</fullName>
    </recommendedName>
</protein>
<keyword evidence="3" id="KW-1185">Reference proteome</keyword>
<name>A0ABD3HID4_9MARC</name>
<feature type="region of interest" description="Disordered" evidence="1">
    <location>
        <begin position="100"/>
        <end position="126"/>
    </location>
</feature>
<organism evidence="2 3">
    <name type="scientific">Riccia sorocarpa</name>
    <dbReference type="NCBI Taxonomy" id="122646"/>
    <lineage>
        <taxon>Eukaryota</taxon>
        <taxon>Viridiplantae</taxon>
        <taxon>Streptophyta</taxon>
        <taxon>Embryophyta</taxon>
        <taxon>Marchantiophyta</taxon>
        <taxon>Marchantiopsida</taxon>
        <taxon>Marchantiidae</taxon>
        <taxon>Marchantiales</taxon>
        <taxon>Ricciaceae</taxon>
        <taxon>Riccia</taxon>
    </lineage>
</organism>